<reference evidence="3 4" key="1">
    <citation type="submission" date="2018-05" db="EMBL/GenBank/DDBJ databases">
        <title>Genomic Encyclopedia of Type Strains, Phase III (KMG-III): the genomes of soil and plant-associated and newly described type strains.</title>
        <authorList>
            <person name="Whitman W."/>
        </authorList>
    </citation>
    <scope>NUCLEOTIDE SEQUENCE [LARGE SCALE GENOMIC DNA]</scope>
    <source>
        <strain evidence="3 4">CECT 5696</strain>
    </source>
</reference>
<dbReference type="Proteomes" id="UP000246635">
    <property type="component" value="Unassembled WGS sequence"/>
</dbReference>
<comment type="caution">
    <text evidence="3">The sequence shown here is derived from an EMBL/GenBank/DDBJ whole genome shotgun (WGS) entry which is preliminary data.</text>
</comment>
<dbReference type="SUPFAM" id="SSF53850">
    <property type="entry name" value="Periplasmic binding protein-like II"/>
    <property type="match status" value="1"/>
</dbReference>
<keyword evidence="2" id="KW-0732">Signal</keyword>
<keyword evidence="4" id="KW-1185">Reference proteome</keyword>
<feature type="chain" id="PRO_5039606398" evidence="2">
    <location>
        <begin position="27"/>
        <end position="602"/>
    </location>
</feature>
<dbReference type="AlphaFoldDB" id="A0A2V2YSF5"/>
<accession>A0A2V2YSF5</accession>
<dbReference type="EMBL" id="QGTQ01000013">
    <property type="protein sequence ID" value="PWV99683.1"/>
    <property type="molecule type" value="Genomic_DNA"/>
</dbReference>
<dbReference type="InterPro" id="IPR006059">
    <property type="entry name" value="SBP"/>
</dbReference>
<evidence type="ECO:0000256" key="1">
    <source>
        <dbReference type="SAM" id="MobiDB-lite"/>
    </source>
</evidence>
<dbReference type="PROSITE" id="PS51257">
    <property type="entry name" value="PROKAR_LIPOPROTEIN"/>
    <property type="match status" value="1"/>
</dbReference>
<feature type="region of interest" description="Disordered" evidence="1">
    <location>
        <begin position="25"/>
        <end position="76"/>
    </location>
</feature>
<evidence type="ECO:0000313" key="4">
    <source>
        <dbReference type="Proteomes" id="UP000246635"/>
    </source>
</evidence>
<dbReference type="Pfam" id="PF01547">
    <property type="entry name" value="SBP_bac_1"/>
    <property type="match status" value="1"/>
</dbReference>
<name>A0A2V2YSF5_9BACL</name>
<dbReference type="RefSeq" id="WP_110045071.1">
    <property type="nucleotide sequence ID" value="NZ_CP054612.1"/>
</dbReference>
<evidence type="ECO:0000313" key="3">
    <source>
        <dbReference type="EMBL" id="PWV99683.1"/>
    </source>
</evidence>
<dbReference type="PANTHER" id="PTHR43649:SF12">
    <property type="entry name" value="DIACETYLCHITOBIOSE BINDING PROTEIN DASA"/>
    <property type="match status" value="1"/>
</dbReference>
<dbReference type="Gene3D" id="3.40.190.10">
    <property type="entry name" value="Periplasmic binding protein-like II"/>
    <property type="match status" value="2"/>
</dbReference>
<dbReference type="CDD" id="cd13582">
    <property type="entry name" value="PBP2_AlgQ_like_3"/>
    <property type="match status" value="1"/>
</dbReference>
<sequence>MKWNSTKTLSVLTLSSILLLSGCGGGNNDNSSSTSSPTTSTSDTSSSTSSPTTSTSDTSSSSDNTSSPSDSADSTKMDTSPIAFSFFGADISPNWNNMQDDVGKAITAATGVTINAEFDVGGGGGEDKISLMAASDQYPDIIFSKGNLGKLVDAGAIIDLTDLIDKYAPHIKEIMKDSMNRMKYSLDDQAIYAIPTNGGVNNESFDATGGFQVQLRVLKELGYPQIKTVQDYENVLKEYVAKHPTTDGQPTIPLLLNGDGWKRMITVTNPAFIATGAPDDGEYYVNPETYEAQLHYYRPEEKEYFRWLNHMYNEGLLDKNSFVQKDDQYQAKIASGAVLGLISQEWEYGNAENSLKSAGKNDATYGHFPVTLSDQYQDHELVSAGVDFYGISITKACKDPVRAIQFLDWLASDEGQVLNNWGVEGKQYTLDASGKRVIPDDVNNAKVNDNANFSKSTGIGLYTAFAPHYGDGVKDSTGNYYTTNFPEQIIASYSDAEKEALAGYNATTWKDLWPKDLPVKEWGALYNMQVPTDGEYQVIYTKTQAIVDKDVPKVVLAKTEDFDKVYDEFIADLDNAGAKKMGEMYTALVKNRVKLFTGKDVQ</sequence>
<proteinExistence type="predicted"/>
<dbReference type="PANTHER" id="PTHR43649">
    <property type="entry name" value="ARABINOSE-BINDING PROTEIN-RELATED"/>
    <property type="match status" value="1"/>
</dbReference>
<protein>
    <submittedName>
        <fullName evidence="3">Putative aldouronate transport system substrate-binding protein</fullName>
    </submittedName>
</protein>
<dbReference type="OrthoDB" id="54751at2"/>
<gene>
    <name evidence="3" type="ORF">DFQ01_11357</name>
</gene>
<dbReference type="InterPro" id="IPR050490">
    <property type="entry name" value="Bact_solute-bd_prot1"/>
</dbReference>
<feature type="signal peptide" evidence="2">
    <location>
        <begin position="1"/>
        <end position="26"/>
    </location>
</feature>
<feature type="compositionally biased region" description="Low complexity" evidence="1">
    <location>
        <begin position="28"/>
        <end position="74"/>
    </location>
</feature>
<evidence type="ECO:0000256" key="2">
    <source>
        <dbReference type="SAM" id="SignalP"/>
    </source>
</evidence>
<organism evidence="3 4">
    <name type="scientific">Paenibacillus cellulosilyticus</name>
    <dbReference type="NCBI Taxonomy" id="375489"/>
    <lineage>
        <taxon>Bacteria</taxon>
        <taxon>Bacillati</taxon>
        <taxon>Bacillota</taxon>
        <taxon>Bacilli</taxon>
        <taxon>Bacillales</taxon>
        <taxon>Paenibacillaceae</taxon>
        <taxon>Paenibacillus</taxon>
    </lineage>
</organism>